<dbReference type="Gene3D" id="3.30.420.10">
    <property type="entry name" value="Ribonuclease H-like superfamily/Ribonuclease H"/>
    <property type="match status" value="1"/>
</dbReference>
<dbReference type="InParanoid" id="A0A078AKI6"/>
<evidence type="ECO:0000259" key="2">
    <source>
        <dbReference type="Pfam" id="PF07517"/>
    </source>
</evidence>
<reference evidence="4 5" key="1">
    <citation type="submission" date="2014-06" db="EMBL/GenBank/DDBJ databases">
        <authorList>
            <person name="Swart Estienne"/>
        </authorList>
    </citation>
    <scope>NUCLEOTIDE SEQUENCE [LARGE SCALE GENOMIC DNA]</scope>
    <source>
        <strain evidence="4 5">130c</strain>
    </source>
</reference>
<organism evidence="4 5">
    <name type="scientific">Stylonychia lemnae</name>
    <name type="common">Ciliate</name>
    <dbReference type="NCBI Taxonomy" id="5949"/>
    <lineage>
        <taxon>Eukaryota</taxon>
        <taxon>Sar</taxon>
        <taxon>Alveolata</taxon>
        <taxon>Ciliophora</taxon>
        <taxon>Intramacronucleata</taxon>
        <taxon>Spirotrichea</taxon>
        <taxon>Stichotrichia</taxon>
        <taxon>Sporadotrichida</taxon>
        <taxon>Oxytrichidae</taxon>
        <taxon>Stylonychinae</taxon>
        <taxon>Stylonychia</taxon>
    </lineage>
</organism>
<dbReference type="InterPro" id="IPR038717">
    <property type="entry name" value="Tc1-like_DDE_dom"/>
</dbReference>
<feature type="region of interest" description="Disordered" evidence="1">
    <location>
        <begin position="1609"/>
        <end position="1649"/>
    </location>
</feature>
<feature type="compositionally biased region" description="Polar residues" evidence="1">
    <location>
        <begin position="1612"/>
        <end position="1621"/>
    </location>
</feature>
<dbReference type="Gene3D" id="3.40.50.300">
    <property type="entry name" value="P-loop containing nucleotide triphosphate hydrolases"/>
    <property type="match status" value="2"/>
</dbReference>
<dbReference type="OrthoDB" id="323051at2759"/>
<evidence type="ECO:0000259" key="3">
    <source>
        <dbReference type="Pfam" id="PF13358"/>
    </source>
</evidence>
<proteinExistence type="predicted"/>
<gene>
    <name evidence="4" type="primary">Contig4190.g4488</name>
    <name evidence="4" type="ORF">STYLEM_11418</name>
</gene>
<dbReference type="GO" id="GO:0005524">
    <property type="term" value="F:ATP binding"/>
    <property type="evidence" value="ECO:0007669"/>
    <property type="project" value="InterPro"/>
</dbReference>
<dbReference type="GO" id="GO:0003676">
    <property type="term" value="F:nucleic acid binding"/>
    <property type="evidence" value="ECO:0007669"/>
    <property type="project" value="InterPro"/>
</dbReference>
<dbReference type="Proteomes" id="UP000039865">
    <property type="component" value="Unassembled WGS sequence"/>
</dbReference>
<feature type="domain" description="Tc1-like transposase DDE" evidence="3">
    <location>
        <begin position="131"/>
        <end position="266"/>
    </location>
</feature>
<dbReference type="EMBL" id="CCKQ01010870">
    <property type="protein sequence ID" value="CDW82386.1"/>
    <property type="molecule type" value="Genomic_DNA"/>
</dbReference>
<dbReference type="PANTHER" id="PTHR46564">
    <property type="entry name" value="TRANSPOSASE"/>
    <property type="match status" value="1"/>
</dbReference>
<feature type="compositionally biased region" description="Basic and acidic residues" evidence="1">
    <location>
        <begin position="1622"/>
        <end position="1649"/>
    </location>
</feature>
<evidence type="ECO:0000313" key="5">
    <source>
        <dbReference type="Proteomes" id="UP000039865"/>
    </source>
</evidence>
<feature type="domain" description="SecA DEAD-like N-terminal" evidence="2">
    <location>
        <begin position="1063"/>
        <end position="1160"/>
    </location>
</feature>
<dbReference type="GO" id="GO:0016020">
    <property type="term" value="C:membrane"/>
    <property type="evidence" value="ECO:0007669"/>
    <property type="project" value="InterPro"/>
</dbReference>
<dbReference type="Pfam" id="PF13358">
    <property type="entry name" value="DDE_3"/>
    <property type="match status" value="1"/>
</dbReference>
<name>A0A078AKI6_STYLE</name>
<dbReference type="InterPro" id="IPR036397">
    <property type="entry name" value="RNaseH_sf"/>
</dbReference>
<evidence type="ECO:0000256" key="1">
    <source>
        <dbReference type="SAM" id="MobiDB-lite"/>
    </source>
</evidence>
<feature type="compositionally biased region" description="Basic residues" evidence="1">
    <location>
        <begin position="395"/>
        <end position="408"/>
    </location>
</feature>
<keyword evidence="5" id="KW-1185">Reference proteome</keyword>
<dbReference type="GO" id="GO:0017038">
    <property type="term" value="P:protein import"/>
    <property type="evidence" value="ECO:0007669"/>
    <property type="project" value="InterPro"/>
</dbReference>
<dbReference type="SUPFAM" id="SSF52540">
    <property type="entry name" value="P-loop containing nucleoside triphosphate hydrolases"/>
    <property type="match status" value="1"/>
</dbReference>
<evidence type="ECO:0000313" key="4">
    <source>
        <dbReference type="EMBL" id="CDW82386.1"/>
    </source>
</evidence>
<accession>A0A078AKI6</accession>
<feature type="region of interest" description="Disordered" evidence="1">
    <location>
        <begin position="395"/>
        <end position="425"/>
    </location>
</feature>
<protein>
    <submittedName>
        <fullName evidence="4">42 kDa transposase</fullName>
    </submittedName>
</protein>
<sequence>MRQIQQRLKITYYKVRKFIKYPSLNFSLPINNLSEHEKFKKLHGRARMHIVNMIVDSRVPIQVSDIQQSLLKDIQLRCSRSMIQRFLKEELHLTYKQIKQITVNHNYLNCKLQRQYAAQQFIGVLSSGKKIINIDESVLNTTDERHRGWTGYKVRNKVTYAQRLSQMNLIIGVSSSGELYYTVNRGRTNQTTFTYFLCKLIRVLDQQDQDWRSNTVILIDNAPYHRSFKIMTCYDELKLPLMFLGPYQFKLAPAELMYSYIKNRDLNPLNTRAQSNYDIFISHLQNYRNQQDEDDDDDDEDEDEDDDEQNYYNFQFENDFKIHHPFGYYKKLFKENRFQRESAYNNYFLKKNLFLPQQKLSSLTTTFPPLKLILPPPYELEKAFFINLQVPLRKKRKKQKEKQKKNKKLRENQPPENWQQKKQQDKKDLKFTKVVVYLKNTNPGIIQVKFTSQKIFFGQAHVANGDWILENHNFSGSFSSPIFFNFLFFEALNFQISPINGLIVQYLSENDDFSRGFKISKIFEFQILAVVQPATPSKIIQALNIRIQQKSTLQLLILLNNPVLASSKKLTMNEIGQQDPLDPPNETHIVEISRDDVSWLLENSVLDPQQPLKQLPKGWKSEYKDASDSSKINRAKLFLKENDYNLDLLLQQFINNCKVKKPKSIAISDIHSERTQSVSIQDKQSQIDKAELRSSEALGFMAPLQMAPTIPINNGAIITHENIIRYIEKFINQDPLQRYDIISEIVTRNTQSLFVFLQYLENKNQGLYTIGMFNLLNEILQNFKYLEDDSKSRIFLASLKYYKGEILNIDETIIKDSMQMLIRSPNARQALGLSNYVTVNECETFSKNESVLKKLDDSNPGILQLMSDTWDAFGVDYEVKCLLPSSLFILNVPFIQVLKSNSGLALVRDIPSLYNECFIQICAFSTVPSTQALREYISFTRNMFLQKQEVLDQQIMLYFLNRIAQLLIERDPTWVGKVEDFKRLQQQIVTAQIEKGVKLSELTINSLLKGDNSEMQRILKLPRAIEGLSTNIIFDLLKLFETKNNDNDQVKQFSLKNDQDKLEASLTLERLQKHLGFKLYESQILCMNYIQSYLKSNHFIQFGIGNGKTLLSITLAIMISIDTQNSVFIVSKNEHLVQRDIKKYESLIQKMNLNCNLNQCSKALGIYFYTQSSLKKQLSNSKFQQSWSESIVIVDEYDWIFFDGSIKTIVDNVKDYSKAKNVIGFSGSELNLKEIKCLELVFKCTPVVFPTLDQLKGSKKIQRNDILISSNKDEYLQFIKTQIQENIQYCPVLIVASEKYSVIETGLKYSGFDFTSLAKTQAQTIEATIEGRYLMRNQLKQFGVYLMNESQGRGTDIQTNDEIESNGGSYLIIADVFSKRSEEQIIGRVGRLNTKGKWQRILYQQGIKDSAEQHILQFQQIQDLQEDKKLSQVQSAIEEFVESTTAINIEQLQQKELIVDLEETKVDKEGKIVHPDQSDDQLIEIDLIKQHDMVNTNELQSNIIKVDQIPFDQSDIDQHQVQKETSILDIVVDKLRQIPQLQDKSDQDLKGIMIKSYQASQVTIVNEIQVEKIKENNQSTLQTKDTKVKNKRVAKQKLKQEVKIQGIRKSNRNISKQVNASNKDKNDKLILNSENEHYEKMQIDEGNKD</sequence>
<dbReference type="InterPro" id="IPR011115">
    <property type="entry name" value="SecA_DEAD"/>
</dbReference>
<dbReference type="PANTHER" id="PTHR46564:SF1">
    <property type="entry name" value="TRANSPOSASE"/>
    <property type="match status" value="1"/>
</dbReference>
<dbReference type="Pfam" id="PF07517">
    <property type="entry name" value="SecA_DEAD"/>
    <property type="match status" value="1"/>
</dbReference>
<dbReference type="InterPro" id="IPR027417">
    <property type="entry name" value="P-loop_NTPase"/>
</dbReference>